<dbReference type="InterPro" id="IPR003008">
    <property type="entry name" value="Tubulin_FtsZ_GTPase"/>
</dbReference>
<dbReference type="Proteomes" id="UP001648503">
    <property type="component" value="Unassembled WGS sequence"/>
</dbReference>
<evidence type="ECO:0000256" key="3">
    <source>
        <dbReference type="ARBA" id="ARBA00022741"/>
    </source>
</evidence>
<keyword evidence="2 5" id="KW-0493">Microtubule</keyword>
<evidence type="ECO:0000256" key="4">
    <source>
        <dbReference type="ARBA" id="ARBA00023134"/>
    </source>
</evidence>
<name>A0ABQ8FJD1_9FUNG</name>
<dbReference type="PROSITE" id="PS00227">
    <property type="entry name" value="TUBULIN"/>
    <property type="match status" value="1"/>
</dbReference>
<keyword evidence="3 5" id="KW-0547">Nucleotide-binding</keyword>
<comment type="similarity">
    <text evidence="1 5">Belongs to the tubulin family.</text>
</comment>
<reference evidence="7 8" key="1">
    <citation type="submission" date="2021-02" db="EMBL/GenBank/DDBJ databases">
        <title>Variation within the Batrachochytrium salamandrivorans European outbreak.</title>
        <authorList>
            <person name="Kelly M."/>
            <person name="Pasmans F."/>
            <person name="Shea T.P."/>
            <person name="Munoz J.F."/>
            <person name="Carranza S."/>
            <person name="Cuomo C.A."/>
            <person name="Martel A."/>
        </authorList>
    </citation>
    <scope>NUCLEOTIDE SEQUENCE [LARGE SCALE GENOMIC DNA]</scope>
    <source>
        <strain evidence="7 8">AMFP18/2</strain>
    </source>
</reference>
<evidence type="ECO:0000256" key="1">
    <source>
        <dbReference type="ARBA" id="ARBA00009636"/>
    </source>
</evidence>
<dbReference type="PRINTS" id="PR01161">
    <property type="entry name" value="TUBULIN"/>
</dbReference>
<dbReference type="InterPro" id="IPR017975">
    <property type="entry name" value="Tubulin_CS"/>
</dbReference>
<comment type="caution">
    <text evidence="7">The sequence shown here is derived from an EMBL/GenBank/DDBJ whole genome shotgun (WGS) entry which is preliminary data.</text>
</comment>
<sequence>MICIEVGQVGSSLFKQFEDENLSESAPLYPLTQFKQLILDTERKTWRKRQQEDAGIFDTVYFDMGTTGRGNNWSHGFIEDSGLDGILDSFRKMTEASFRYDGCMLMHSLAGGTGSGLGSRLALEIRDAYPKNFIMSCSFSPFSSGETAIQDYNAMLTLASLQASVDFIGLFPNDIILSNTARKLGLDSNCNSLRVSMDNLNSWASQALAGILLPVSQVSVDETVIQESFRGRFAGLNSERTVTVDHTKSFSGWDLITQVTPMPSTKMAMFSSSQGVIDKSRFPLTRDSISERWDDLFTELNRNMCPTIPDQKRSCIGARLNVRDDVVPILKKIYSHVSQMYKQRAYVHWYKKYAKENTEEMFTEAFETVDSILDAYMGLSPQSHSSS</sequence>
<evidence type="ECO:0000313" key="7">
    <source>
        <dbReference type="EMBL" id="KAH6598644.1"/>
    </source>
</evidence>
<dbReference type="EMBL" id="JAFCIX010000102">
    <property type="protein sequence ID" value="KAH6598644.1"/>
    <property type="molecule type" value="Genomic_DNA"/>
</dbReference>
<gene>
    <name evidence="7" type="ORF">BASA50_003680</name>
</gene>
<keyword evidence="4 5" id="KW-0342">GTP-binding</keyword>
<organism evidence="7 8">
    <name type="scientific">Batrachochytrium salamandrivorans</name>
    <dbReference type="NCBI Taxonomy" id="1357716"/>
    <lineage>
        <taxon>Eukaryota</taxon>
        <taxon>Fungi</taxon>
        <taxon>Fungi incertae sedis</taxon>
        <taxon>Chytridiomycota</taxon>
        <taxon>Chytridiomycota incertae sedis</taxon>
        <taxon>Chytridiomycetes</taxon>
        <taxon>Rhizophydiales</taxon>
        <taxon>Rhizophydiales incertae sedis</taxon>
        <taxon>Batrachochytrium</taxon>
    </lineage>
</organism>
<dbReference type="SUPFAM" id="SSF52490">
    <property type="entry name" value="Tubulin nucleotide-binding domain-like"/>
    <property type="match status" value="1"/>
</dbReference>
<dbReference type="InterPro" id="IPR008280">
    <property type="entry name" value="Tub_FtsZ_C"/>
</dbReference>
<dbReference type="InterPro" id="IPR036525">
    <property type="entry name" value="Tubulin/FtsZ_GTPase_sf"/>
</dbReference>
<dbReference type="SUPFAM" id="SSF55307">
    <property type="entry name" value="Tubulin C-terminal domain-like"/>
    <property type="match status" value="1"/>
</dbReference>
<protein>
    <recommendedName>
        <fullName evidence="6">Tubulin/FtsZ GTPase domain-containing protein</fullName>
    </recommendedName>
</protein>
<dbReference type="Gene3D" id="3.40.50.1440">
    <property type="entry name" value="Tubulin/FtsZ, GTPase domain"/>
    <property type="match status" value="1"/>
</dbReference>
<proteinExistence type="inferred from homology"/>
<feature type="domain" description="Tubulin/FtsZ GTPase" evidence="6">
    <location>
        <begin position="30"/>
        <end position="219"/>
    </location>
</feature>
<accession>A0ABQ8FJD1</accession>
<evidence type="ECO:0000256" key="5">
    <source>
        <dbReference type="RuleBase" id="RU000352"/>
    </source>
</evidence>
<dbReference type="Pfam" id="PF00091">
    <property type="entry name" value="Tubulin"/>
    <property type="match status" value="1"/>
</dbReference>
<evidence type="ECO:0000256" key="2">
    <source>
        <dbReference type="ARBA" id="ARBA00022701"/>
    </source>
</evidence>
<dbReference type="InterPro" id="IPR000217">
    <property type="entry name" value="Tubulin"/>
</dbReference>
<keyword evidence="8" id="KW-1185">Reference proteome</keyword>
<dbReference type="PANTHER" id="PTHR11588">
    <property type="entry name" value="TUBULIN"/>
    <property type="match status" value="1"/>
</dbReference>
<evidence type="ECO:0000259" key="6">
    <source>
        <dbReference type="SMART" id="SM00864"/>
    </source>
</evidence>
<evidence type="ECO:0000313" key="8">
    <source>
        <dbReference type="Proteomes" id="UP001648503"/>
    </source>
</evidence>
<dbReference type="SMART" id="SM00864">
    <property type="entry name" value="Tubulin"/>
    <property type="match status" value="1"/>
</dbReference>